<reference evidence="1" key="1">
    <citation type="submission" date="2022-07" db="EMBL/GenBank/DDBJ databases">
        <title>Phylogenomic reconstructions and comparative analyses of Kickxellomycotina fungi.</title>
        <authorList>
            <person name="Reynolds N.K."/>
            <person name="Stajich J.E."/>
            <person name="Barry K."/>
            <person name="Grigoriev I.V."/>
            <person name="Crous P."/>
            <person name="Smith M.E."/>
        </authorList>
    </citation>
    <scope>NUCLEOTIDE SEQUENCE</scope>
    <source>
        <strain evidence="1">NRRL 5244</strain>
    </source>
</reference>
<keyword evidence="2" id="KW-1185">Reference proteome</keyword>
<accession>A0ACC1J8H8</accession>
<organism evidence="1 2">
    <name type="scientific">Linderina macrospora</name>
    <dbReference type="NCBI Taxonomy" id="4868"/>
    <lineage>
        <taxon>Eukaryota</taxon>
        <taxon>Fungi</taxon>
        <taxon>Fungi incertae sedis</taxon>
        <taxon>Zoopagomycota</taxon>
        <taxon>Kickxellomycotina</taxon>
        <taxon>Kickxellomycetes</taxon>
        <taxon>Kickxellales</taxon>
        <taxon>Kickxellaceae</taxon>
        <taxon>Linderina</taxon>
    </lineage>
</organism>
<evidence type="ECO:0000313" key="1">
    <source>
        <dbReference type="EMBL" id="KAJ1941503.1"/>
    </source>
</evidence>
<sequence length="613" mass="68607">ASSESSQELRSKQAGQVWSLLATYAGGKRSDVAGPACEYLEKTFAEHIDSVIAQYPREANVGGVPSVHRKIQGYLKVHFARSYAPEFLEAFENEAIWAHMYMLYRCGYASELLKYALDLEDVIVESDPGFVAHLKAFINGAEQIRSTTATTNTSLQDPYKAALYRVIGRGNVPKKATAEVTQTTEDYMWAHLAMVRDSAKLTAAGQPCSTLKSLQELILKFGPGHFDSNGANPLLYFRVLLLSGLFAHAIDYLVRVDQYQAEAVHVAIALADMGRLSVPGDDPAGTFANFLVEEGGKTSLDFTKLLVHYARALPPTMADDAAQYLLLLTLKALGTTDAAHDRQNRLCQQAFIHVLYENRQYTHYLGHVNPEGTRVRGYLEKYMPLMGLRNSEEFSQNIITKLADHSRDEGRLTDTVMLYNLAERHSAVLNVLNKQLGEVLFLRSTGRESEAGELADIEGIARTVLRHYRNQDNVSRDLDTNAVMTCNTLLEVIDFLRAYDRRSYEQALNCVEHTGLLPLTGDVTQATQHADRIRTLDDAITKNFSLILLTAMDTLLQLYSGLKESAFLDTVKQSNMLMLRRKARGLMVFAGMIQFRMQPDTYAKLNRMDVFMN</sequence>
<dbReference type="Proteomes" id="UP001150603">
    <property type="component" value="Unassembled WGS sequence"/>
</dbReference>
<protein>
    <submittedName>
        <fullName evidence="1">Nuclear pore complex subunit</fullName>
    </submittedName>
</protein>
<proteinExistence type="predicted"/>
<name>A0ACC1J8H8_9FUNG</name>
<evidence type="ECO:0000313" key="2">
    <source>
        <dbReference type="Proteomes" id="UP001150603"/>
    </source>
</evidence>
<dbReference type="EMBL" id="JANBPW010002244">
    <property type="protein sequence ID" value="KAJ1941503.1"/>
    <property type="molecule type" value="Genomic_DNA"/>
</dbReference>
<comment type="caution">
    <text evidence="1">The sequence shown here is derived from an EMBL/GenBank/DDBJ whole genome shotgun (WGS) entry which is preliminary data.</text>
</comment>
<feature type="non-terminal residue" evidence="1">
    <location>
        <position position="1"/>
    </location>
</feature>
<gene>
    <name evidence="1" type="primary">NIC96_1</name>
    <name evidence="1" type="ORF">FBU59_003481</name>
</gene>